<dbReference type="CDD" id="cd22356">
    <property type="entry name" value="Sau3AI_N-like"/>
    <property type="match status" value="1"/>
</dbReference>
<sequence length="440" mass="51141">MNIFNTEKELLDYTKNIRNKTFKELDKLDLLSKKSKDKGILGKIVETGFYNYPLNNNPSADFENLGIELKVAGLQENKNHTLKAKERLVLSKIDYNNIVNENFEFSKLLFKNKKLLIIWYEYDKNKTYADFIIRDFQLYDMSIDEDVFRNDFYIIKKKVVDGEAHLLSEGDTSYLGACTKGAKGTDRVSQPNSNIPAKPRAFSLKNSYMTGVLRSYGLTKKSTEFNTIEEYLTSKLSSYFRLTQKQIWSKLGFDIPSIIPKNFNKMISDKLIGKDSDLKEKHELFNKTTYIIKNIPVDENYNPIERLSFRNLILSEFTSSWEDSDWANYFEEVTIILICYDGKGKKNGDRILKGIKKITFSDKDLELFKKSYLMVQSAIINNDISILPYPKHSTEDKLDNPLVIAPKGKKGDNAYDNFFEKDTTKVCFMLEKEFIYNKLK</sequence>
<dbReference type="SUPFAM" id="SSF52980">
    <property type="entry name" value="Restriction endonuclease-like"/>
    <property type="match status" value="2"/>
</dbReference>
<keyword evidence="1" id="KW-0540">Nuclease</keyword>
<keyword evidence="6" id="KW-1185">Reference proteome</keyword>
<dbReference type="GO" id="GO:0003677">
    <property type="term" value="F:DNA binding"/>
    <property type="evidence" value="ECO:0007669"/>
    <property type="project" value="InterPro"/>
</dbReference>
<dbReference type="RefSeq" id="WP_072897713.1">
    <property type="nucleotide sequence ID" value="NZ_FQVM01000039.1"/>
</dbReference>
<evidence type="ECO:0000256" key="3">
    <source>
        <dbReference type="ARBA" id="ARBA00022801"/>
    </source>
</evidence>
<organism evidence="5 6">
    <name type="scientific">Clostridium fallax</name>
    <dbReference type="NCBI Taxonomy" id="1533"/>
    <lineage>
        <taxon>Bacteria</taxon>
        <taxon>Bacillati</taxon>
        <taxon>Bacillota</taxon>
        <taxon>Clostridia</taxon>
        <taxon>Eubacteriales</taxon>
        <taxon>Clostridiaceae</taxon>
        <taxon>Clostridium</taxon>
    </lineage>
</organism>
<dbReference type="EMBL" id="FQVM01000039">
    <property type="protein sequence ID" value="SHF14225.1"/>
    <property type="molecule type" value="Genomic_DNA"/>
</dbReference>
<evidence type="ECO:0000259" key="4">
    <source>
        <dbReference type="SMART" id="SM00927"/>
    </source>
</evidence>
<dbReference type="STRING" id="1533.SAMN05443638_13910"/>
<dbReference type="Pfam" id="PF02976">
    <property type="entry name" value="MutH"/>
    <property type="match status" value="1"/>
</dbReference>
<dbReference type="InterPro" id="IPR011335">
    <property type="entry name" value="Restrct_endonuc-II-like"/>
</dbReference>
<feature type="domain" description="DNA mismatch repair MutH/Type II restriction enzyme Sau3AI" evidence="4">
    <location>
        <begin position="52"/>
        <end position="151"/>
    </location>
</feature>
<name>A0A1M4Z8A2_9CLOT</name>
<reference evidence="5 6" key="1">
    <citation type="submission" date="2016-11" db="EMBL/GenBank/DDBJ databases">
        <authorList>
            <person name="Jaros S."/>
            <person name="Januszkiewicz K."/>
            <person name="Wedrychowicz H."/>
        </authorList>
    </citation>
    <scope>NUCLEOTIDE SEQUENCE [LARGE SCALE GENOMIC DNA]</scope>
    <source>
        <strain evidence="5 6">DSM 2631</strain>
    </source>
</reference>
<dbReference type="SMART" id="SM00927">
    <property type="entry name" value="MutH"/>
    <property type="match status" value="1"/>
</dbReference>
<proteinExistence type="predicted"/>
<accession>A0A1M4Z8A2</accession>
<evidence type="ECO:0000256" key="2">
    <source>
        <dbReference type="ARBA" id="ARBA00022759"/>
    </source>
</evidence>
<dbReference type="Proteomes" id="UP000184035">
    <property type="component" value="Unassembled WGS sequence"/>
</dbReference>
<dbReference type="OrthoDB" id="3188707at2"/>
<dbReference type="InterPro" id="IPR011337">
    <property type="entry name" value="DNA_rep_MutH/RE_typeII_Sau3AI"/>
</dbReference>
<dbReference type="InterPro" id="IPR037057">
    <property type="entry name" value="DNA_rep_MutH/T2_RE_sf"/>
</dbReference>
<keyword evidence="3" id="KW-0378">Hydrolase</keyword>
<dbReference type="AlphaFoldDB" id="A0A1M4Z8A2"/>
<dbReference type="Gene3D" id="3.40.600.10">
    <property type="entry name" value="DNA mismatch repair MutH/Restriction endonuclease, type II"/>
    <property type="match status" value="2"/>
</dbReference>
<evidence type="ECO:0000256" key="1">
    <source>
        <dbReference type="ARBA" id="ARBA00022722"/>
    </source>
</evidence>
<dbReference type="NCBIfam" id="NF040973">
    <property type="entry name" value="restrict_Sau3AI"/>
    <property type="match status" value="1"/>
</dbReference>
<gene>
    <name evidence="5" type="ORF">SAMN05443638_13910</name>
</gene>
<evidence type="ECO:0000313" key="6">
    <source>
        <dbReference type="Proteomes" id="UP000184035"/>
    </source>
</evidence>
<keyword evidence="2" id="KW-0255">Endonuclease</keyword>
<dbReference type="GO" id="GO:0016787">
    <property type="term" value="F:hydrolase activity"/>
    <property type="evidence" value="ECO:0007669"/>
    <property type="project" value="UniProtKB-KW"/>
</dbReference>
<dbReference type="GO" id="GO:0004519">
    <property type="term" value="F:endonuclease activity"/>
    <property type="evidence" value="ECO:0007669"/>
    <property type="project" value="UniProtKB-KW"/>
</dbReference>
<protein>
    <submittedName>
        <fullName evidence="5">DNA mismatch repair protein MutH</fullName>
    </submittedName>
</protein>
<evidence type="ECO:0000313" key="5">
    <source>
        <dbReference type="EMBL" id="SHF14225.1"/>
    </source>
</evidence>